<dbReference type="CDD" id="cd03801">
    <property type="entry name" value="GT4_PimA-like"/>
    <property type="match status" value="1"/>
</dbReference>
<dbReference type="PANTHER" id="PTHR46401">
    <property type="entry name" value="GLYCOSYLTRANSFERASE WBBK-RELATED"/>
    <property type="match status" value="1"/>
</dbReference>
<gene>
    <name evidence="3" type="ORF">KEC57_02675</name>
</gene>
<dbReference type="AlphaFoldDB" id="A0A9X1S2F3"/>
<dbReference type="PANTHER" id="PTHR46401:SF2">
    <property type="entry name" value="GLYCOSYLTRANSFERASE WBBK-RELATED"/>
    <property type="match status" value="1"/>
</dbReference>
<evidence type="ECO:0000313" key="3">
    <source>
        <dbReference type="EMBL" id="MCC2031080.1"/>
    </source>
</evidence>
<feature type="domain" description="Glycosyl transferase family 1" evidence="2">
    <location>
        <begin position="168"/>
        <end position="323"/>
    </location>
</feature>
<keyword evidence="1" id="KW-0808">Transferase</keyword>
<comment type="caution">
    <text evidence="3">The sequence shown here is derived from an EMBL/GenBank/DDBJ whole genome shotgun (WGS) entry which is preliminary data.</text>
</comment>
<dbReference type="Gene3D" id="3.40.50.2000">
    <property type="entry name" value="Glycogen Phosphorylase B"/>
    <property type="match status" value="2"/>
</dbReference>
<protein>
    <submittedName>
        <fullName evidence="3">Glycosyltransferase family 4 protein</fullName>
    </submittedName>
</protein>
<proteinExistence type="predicted"/>
<organism evidence="3 4">
    <name type="scientific">Microbacterium allomyrinae</name>
    <dbReference type="NCBI Taxonomy" id="2830666"/>
    <lineage>
        <taxon>Bacteria</taxon>
        <taxon>Bacillati</taxon>
        <taxon>Actinomycetota</taxon>
        <taxon>Actinomycetes</taxon>
        <taxon>Micrococcales</taxon>
        <taxon>Microbacteriaceae</taxon>
        <taxon>Microbacterium</taxon>
    </lineage>
</organism>
<dbReference type="SUPFAM" id="SSF53756">
    <property type="entry name" value="UDP-Glycosyltransferase/glycogen phosphorylase"/>
    <property type="match status" value="1"/>
</dbReference>
<keyword evidence="4" id="KW-1185">Reference proteome</keyword>
<dbReference type="GO" id="GO:0016757">
    <property type="term" value="F:glycosyltransferase activity"/>
    <property type="evidence" value="ECO:0007669"/>
    <property type="project" value="InterPro"/>
</dbReference>
<dbReference type="InterPro" id="IPR001296">
    <property type="entry name" value="Glyco_trans_1"/>
</dbReference>
<accession>A0A9X1S2F3</accession>
<evidence type="ECO:0000256" key="1">
    <source>
        <dbReference type="ARBA" id="ARBA00022679"/>
    </source>
</evidence>
<dbReference type="GO" id="GO:0009103">
    <property type="term" value="P:lipopolysaccharide biosynthetic process"/>
    <property type="evidence" value="ECO:0007669"/>
    <property type="project" value="TreeGrafter"/>
</dbReference>
<reference evidence="3" key="1">
    <citation type="submission" date="2021-04" db="EMBL/GenBank/DDBJ databases">
        <title>Microbacterium tenobrionis sp. nov. and Microbacterium allomyrinae sp. nov., isolated from larvae of Tenobrio molitor and Allomyrina dichotoma, respectively.</title>
        <authorList>
            <person name="Lee S.D."/>
        </authorList>
    </citation>
    <scope>NUCLEOTIDE SEQUENCE</scope>
    <source>
        <strain evidence="3">BWT-G7</strain>
    </source>
</reference>
<dbReference type="EMBL" id="JAGTTN010000001">
    <property type="protein sequence ID" value="MCC2031080.1"/>
    <property type="molecule type" value="Genomic_DNA"/>
</dbReference>
<evidence type="ECO:0000259" key="2">
    <source>
        <dbReference type="Pfam" id="PF00534"/>
    </source>
</evidence>
<dbReference type="Proteomes" id="UP001139354">
    <property type="component" value="Unassembled WGS sequence"/>
</dbReference>
<dbReference type="Pfam" id="PF00534">
    <property type="entry name" value="Glycos_transf_1"/>
    <property type="match status" value="1"/>
</dbReference>
<dbReference type="RefSeq" id="WP_229382955.1">
    <property type="nucleotide sequence ID" value="NZ_JAGTTN010000001.1"/>
</dbReference>
<name>A0A9X1S2F3_9MICO</name>
<evidence type="ECO:0000313" key="4">
    <source>
        <dbReference type="Proteomes" id="UP001139354"/>
    </source>
</evidence>
<sequence length="346" mass="36098">MTAPAPIVWFVVPEGFDDPDRVSGGNVYDRRVGAELSGLGWDVRTVAAGIPVVTATTNPFERIPDGALVLVDGLVAVEAPAALEGAAGRLRVVVLVHMAAGAFADADPLRIEGERRTLPLAGRVIVASEWLRDELEDRGLSTPERLVVATPGSDEAAPAAGTPTGGSILCVGVVAPHKGQDTLIDALAALGPDPSWTCTFAGSVEADHGFAARVAACADQAGLSARITWAGVLNALELDDAYSRADVLIAPSRTESYGIAVGDALRRGIPVIASRVGGIAESAHPEDAAILVPPQDPRALGEALRQWIEDPALRARMSAAARRAAPIRKRWSDTARTIDFTLRGMP</sequence>